<proteinExistence type="predicted"/>
<dbReference type="Pfam" id="PF16266">
    <property type="entry name" value="DUF4919"/>
    <property type="match status" value="1"/>
</dbReference>
<reference evidence="1" key="2">
    <citation type="submission" date="2021-09" db="EMBL/GenBank/DDBJ databases">
        <authorList>
            <person name="Gilroy R."/>
        </authorList>
    </citation>
    <scope>NUCLEOTIDE SEQUENCE</scope>
    <source>
        <strain evidence="1">4100</strain>
    </source>
</reference>
<name>A0A4Q0U953_9BACT</name>
<comment type="caution">
    <text evidence="1">The sequence shown here is derived from an EMBL/GenBank/DDBJ whole genome shotgun (WGS) entry which is preliminary data.</text>
</comment>
<evidence type="ECO:0000313" key="2">
    <source>
        <dbReference type="Proteomes" id="UP000711407"/>
    </source>
</evidence>
<dbReference type="Proteomes" id="UP000711407">
    <property type="component" value="Unassembled WGS sequence"/>
</dbReference>
<evidence type="ECO:0000313" key="1">
    <source>
        <dbReference type="EMBL" id="HJE39193.1"/>
    </source>
</evidence>
<sequence>MKHIFIIILAMAGTLSAVSHNILPQLKRETPDMEQIRREINDRSGQYYYPRLMKEYLRNDTLMKIDKYRRLYLGYMLQEDYDPYRPSPVKKDLSSLYNSKQQLTREQCDTVVKYAKLSLDNNPFDLRSMALLIQALRDKGDINAAKVWQYKLNYILMAIVSTGTGSDDDEAWWVVEPQHEYVLLNMMGFTVVDHAFVEPYFEKIKVKDSHGRDAGEFYFNIQTVLEEHYRKYPEEE</sequence>
<dbReference type="EMBL" id="DYXT01000028">
    <property type="protein sequence ID" value="HJE39193.1"/>
    <property type="molecule type" value="Genomic_DNA"/>
</dbReference>
<accession>A0A4Q0U953</accession>
<reference evidence="1" key="1">
    <citation type="journal article" date="2021" name="PeerJ">
        <title>Extensive microbial diversity within the chicken gut microbiome revealed by metagenomics and culture.</title>
        <authorList>
            <person name="Gilroy R."/>
            <person name="Ravi A."/>
            <person name="Getino M."/>
            <person name="Pursley I."/>
            <person name="Horton D.L."/>
            <person name="Alikhan N.F."/>
            <person name="Baker D."/>
            <person name="Gharbi K."/>
            <person name="Hall N."/>
            <person name="Watson M."/>
            <person name="Adriaenssens E.M."/>
            <person name="Foster-Nyarko E."/>
            <person name="Jarju S."/>
            <person name="Secka A."/>
            <person name="Antonio M."/>
            <person name="Oren A."/>
            <person name="Chaudhuri R.R."/>
            <person name="La Ragione R."/>
            <person name="Hildebrand F."/>
            <person name="Pallen M.J."/>
        </authorList>
    </citation>
    <scope>NUCLEOTIDE SEQUENCE</scope>
    <source>
        <strain evidence="1">4100</strain>
    </source>
</reference>
<protein>
    <submittedName>
        <fullName evidence="1">DUF4919 domain-containing protein</fullName>
    </submittedName>
</protein>
<gene>
    <name evidence="1" type="ORF">K8V47_05485</name>
</gene>
<organism evidence="1 2">
    <name type="scientific">Candidatus Amulumruptor caecigallinarius</name>
    <dbReference type="NCBI Taxonomy" id="2109911"/>
    <lineage>
        <taxon>Bacteria</taxon>
        <taxon>Pseudomonadati</taxon>
        <taxon>Bacteroidota</taxon>
        <taxon>Bacteroidia</taxon>
        <taxon>Bacteroidales</taxon>
        <taxon>Muribaculaceae</taxon>
        <taxon>Candidatus Amulumruptor</taxon>
    </lineage>
</organism>
<dbReference type="AlphaFoldDB" id="A0A4Q0U953"/>
<dbReference type="InterPro" id="IPR032578">
    <property type="entry name" value="DUF4919"/>
</dbReference>